<comment type="caution">
    <text evidence="1">The sequence shown here is derived from an EMBL/GenBank/DDBJ whole genome shotgun (WGS) entry which is preliminary data.</text>
</comment>
<dbReference type="Proteomes" id="UP000321491">
    <property type="component" value="Unassembled WGS sequence"/>
</dbReference>
<dbReference type="GO" id="GO:0016301">
    <property type="term" value="F:kinase activity"/>
    <property type="evidence" value="ECO:0007669"/>
    <property type="project" value="UniProtKB-KW"/>
</dbReference>
<sequence length="98" mass="11683">METTKPVQEWKQYIEPVLKSKVQEFKLLGYNKVTQEEIWNCLVERIWKGNPERRLHEIVQDVYHLSANEYMNYMTIDAYQANDLMASIQALTKDKSDD</sequence>
<organism evidence="1 2">
    <name type="scientific">Cerasibacillus quisquiliarum</name>
    <dbReference type="NCBI Taxonomy" id="227865"/>
    <lineage>
        <taxon>Bacteria</taxon>
        <taxon>Bacillati</taxon>
        <taxon>Bacillota</taxon>
        <taxon>Bacilli</taxon>
        <taxon>Bacillales</taxon>
        <taxon>Bacillaceae</taxon>
        <taxon>Cerasibacillus</taxon>
    </lineage>
</organism>
<gene>
    <name evidence="1" type="ORF">CQU01_12340</name>
</gene>
<evidence type="ECO:0000313" key="2">
    <source>
        <dbReference type="Proteomes" id="UP000321491"/>
    </source>
</evidence>
<dbReference type="Pfam" id="PF13797">
    <property type="entry name" value="Post_transc_reg"/>
    <property type="match status" value="1"/>
</dbReference>
<reference evidence="1 2" key="1">
    <citation type="submission" date="2019-07" db="EMBL/GenBank/DDBJ databases">
        <title>Whole genome shotgun sequence of Cerasibacillus quisquiliarum NBRC 102429.</title>
        <authorList>
            <person name="Hosoyama A."/>
            <person name="Uohara A."/>
            <person name="Ohji S."/>
            <person name="Ichikawa N."/>
        </authorList>
    </citation>
    <scope>NUCLEOTIDE SEQUENCE [LARGE SCALE GENOMIC DNA]</scope>
    <source>
        <strain evidence="1 2">NBRC 102429</strain>
    </source>
</reference>
<dbReference type="AlphaFoldDB" id="A0A511UWJ3"/>
<keyword evidence="1" id="KW-0808">Transferase</keyword>
<dbReference type="InterPro" id="IPR025716">
    <property type="entry name" value="Post-transcriptional_regulator"/>
</dbReference>
<accession>A0A511UWJ3</accession>
<keyword evidence="1" id="KW-0418">Kinase</keyword>
<proteinExistence type="predicted"/>
<protein>
    <submittedName>
        <fullName evidence="1">Histidine kinase</fullName>
    </submittedName>
</protein>
<name>A0A511UWJ3_9BACI</name>
<dbReference type="OrthoDB" id="2990595at2"/>
<dbReference type="RefSeq" id="WP_146936788.1">
    <property type="nucleotide sequence ID" value="NZ_BJXW01000012.1"/>
</dbReference>
<dbReference type="EMBL" id="BJXW01000012">
    <property type="protein sequence ID" value="GEN30996.1"/>
    <property type="molecule type" value="Genomic_DNA"/>
</dbReference>
<keyword evidence="2" id="KW-1185">Reference proteome</keyword>
<evidence type="ECO:0000313" key="1">
    <source>
        <dbReference type="EMBL" id="GEN30996.1"/>
    </source>
</evidence>